<feature type="domain" description="Protein-arginine deiminase C-terminal" evidence="2">
    <location>
        <begin position="223"/>
        <end position="635"/>
    </location>
</feature>
<proteinExistence type="predicted"/>
<evidence type="ECO:0000313" key="4">
    <source>
        <dbReference type="Proteomes" id="UP001500542"/>
    </source>
</evidence>
<dbReference type="PANTHER" id="PTHR10837:SF8">
    <property type="entry name" value="PROTEIN-ARGININE DEIMINASE"/>
    <property type="match status" value="1"/>
</dbReference>
<evidence type="ECO:0000259" key="2">
    <source>
        <dbReference type="Pfam" id="PF03068"/>
    </source>
</evidence>
<protein>
    <recommendedName>
        <fullName evidence="2">Protein-arginine deiminase C-terminal domain-containing protein</fullName>
    </recommendedName>
</protein>
<comment type="caution">
    <text evidence="3">The sequence shown here is derived from an EMBL/GenBank/DDBJ whole genome shotgun (WGS) entry which is preliminary data.</text>
</comment>
<reference evidence="3 4" key="1">
    <citation type="journal article" date="2019" name="Int. J. Syst. Evol. Microbiol.">
        <title>The Global Catalogue of Microorganisms (GCM) 10K type strain sequencing project: providing services to taxonomists for standard genome sequencing and annotation.</title>
        <authorList>
            <consortium name="The Broad Institute Genomics Platform"/>
            <consortium name="The Broad Institute Genome Sequencing Center for Infectious Disease"/>
            <person name="Wu L."/>
            <person name="Ma J."/>
        </authorList>
    </citation>
    <scope>NUCLEOTIDE SEQUENCE [LARGE SCALE GENOMIC DNA]</scope>
    <source>
        <strain evidence="3 4">JCM 10977</strain>
    </source>
</reference>
<dbReference type="EMBL" id="BAAAHK010000021">
    <property type="protein sequence ID" value="GAA0959848.1"/>
    <property type="molecule type" value="Genomic_DNA"/>
</dbReference>
<keyword evidence="4" id="KW-1185">Reference proteome</keyword>
<feature type="chain" id="PRO_5045352587" description="Protein-arginine deiminase C-terminal domain-containing protein" evidence="1">
    <location>
        <begin position="28"/>
        <end position="637"/>
    </location>
</feature>
<dbReference type="Pfam" id="PF03068">
    <property type="entry name" value="PAD"/>
    <property type="match status" value="1"/>
</dbReference>
<dbReference type="Gene3D" id="3.75.10.10">
    <property type="entry name" value="L-arginine/glycine Amidinotransferase, Chain A"/>
    <property type="match status" value="1"/>
</dbReference>
<keyword evidence="1" id="KW-0732">Signal</keyword>
<dbReference type="Proteomes" id="UP001500542">
    <property type="component" value="Unassembled WGS sequence"/>
</dbReference>
<dbReference type="SUPFAM" id="SSF55909">
    <property type="entry name" value="Pentein"/>
    <property type="match status" value="1"/>
</dbReference>
<dbReference type="InterPro" id="IPR004303">
    <property type="entry name" value="PAD"/>
</dbReference>
<dbReference type="InterPro" id="IPR013530">
    <property type="entry name" value="PAD_C"/>
</dbReference>
<accession>A0ABN1RM48</accession>
<evidence type="ECO:0000256" key="1">
    <source>
        <dbReference type="SAM" id="SignalP"/>
    </source>
</evidence>
<feature type="signal peptide" evidence="1">
    <location>
        <begin position="1"/>
        <end position="27"/>
    </location>
</feature>
<dbReference type="PANTHER" id="PTHR10837">
    <property type="entry name" value="PEPTIDYLARGININE DEIMINASE"/>
    <property type="match status" value="1"/>
</dbReference>
<dbReference type="RefSeq" id="WP_343981681.1">
    <property type="nucleotide sequence ID" value="NZ_BAAAHK010000021.1"/>
</dbReference>
<sequence length="637" mass="68697">MRSPLARNLLLVGAVTAGMLGSAVAPAAAAGTPYARLLTGQPALFLANLDDDAGRCQAPARVIAAAAVDREAANDQAFYKKKEELAQRPDQDQAQKEYEVLVKAHQKEQNLADREMAACNDAADTVVNGAQDAKDLARIRVAPWALAPKDASGRLTVSQADRVHLFVKRAQGWQLVGPSTRLTADEVRHGVELGLEGKDIIRDSAVWDGRVDVTLTVTGGGKTATNRVTLKEAPVLTQLNTQRLEQVFSSLSDDAETKGWQDVVRSQARASGASLKILDQSGDSWTQDIFEPASMSMPGPGGQQQSMKVLLGSVNDSRRVGSRVIFTELAGHDVAAVHTEHVPVLDPFENESYDSMGNLETMPPTPGHPNGQLVIGGDGHKSGPATEMLTLLKSQGVQNPIDVDTSWLSIGHVDEFIQFVPVPGGWKAVVADPTAGLQLLHDVVKAGHGDDIMHGGLPKLEWPYDERIDQRTTNEFLADDQFVETNTRAATRIAANLSVLRQHGLTDTDIVRIPALYTARGLDYGMLETQIRSTPDGPEKDRLTARLHAMRDAVAEIPGTVNGLVLNAGRYVAPKTYGPVLNGKDLFATAITKSFASIGYQVTYANDLTSVHISEGELHCATNTLRTTPTTPWWKKH</sequence>
<evidence type="ECO:0000313" key="3">
    <source>
        <dbReference type="EMBL" id="GAA0959848.1"/>
    </source>
</evidence>
<organism evidence="3 4">
    <name type="scientific">Kribbella koreensis</name>
    <dbReference type="NCBI Taxonomy" id="57909"/>
    <lineage>
        <taxon>Bacteria</taxon>
        <taxon>Bacillati</taxon>
        <taxon>Actinomycetota</taxon>
        <taxon>Actinomycetes</taxon>
        <taxon>Propionibacteriales</taxon>
        <taxon>Kribbellaceae</taxon>
        <taxon>Kribbella</taxon>
    </lineage>
</organism>
<name>A0ABN1RM48_9ACTN</name>
<gene>
    <name evidence="3" type="ORF">GCM10009554_74100</name>
</gene>